<evidence type="ECO:0000256" key="1">
    <source>
        <dbReference type="ARBA" id="ARBA00004141"/>
    </source>
</evidence>
<dbReference type="Gene3D" id="1.20.1740.10">
    <property type="entry name" value="Amino acid/polyamine transporter I"/>
    <property type="match status" value="1"/>
</dbReference>
<feature type="transmembrane region" description="Helical" evidence="6">
    <location>
        <begin position="52"/>
        <end position="73"/>
    </location>
</feature>
<dbReference type="RefSeq" id="WP_377875811.1">
    <property type="nucleotide sequence ID" value="NZ_JBHMAY010000085.1"/>
</dbReference>
<sequence length="496" mass="51201">MSAGSANQLKKSALGTPGIVFLVVSSAAPLGATLGTAPVAFAASGTGVPGMYLIATAILLLFAVGYATMARYVTNAGGFTAYVSLGLGRRAGEAAAGIGLLAYNCMLAGVSGQFGEFAHDLLARWDLRLPWQALVLVALAMVGVLGYLEVDLSSKVLGVVMIAEVLILLVFDIAVIGSGGAQGIDLDAVDPAAVFAKAPGVALLLAFTCYIGFEAATVYGEEARNPRRTVPRATYVAVLLMGAFYAVTIWAIGLAHGSGAVAADAAADPVGFVTAVNAAFVGRPATELMQVLVVTSLFAVLLAVHNTLTRYLFSLGRGGLLSASLGRTHHRFRSPHKASLAQSAFTLLALSAFMIAGVQPFAQLYPWLVGLGTLAVLLLQATTSAAVIVFFRRREHGSRWQTLAAPLLGGLGLLLIIALAVANFDILTGLTGPAAVLLPWLIPLAGILALLASAWHARRGRPVTLTTSRPAEPPSSDRGLSATPVLDTAPDDGRRP</sequence>
<evidence type="ECO:0000259" key="7">
    <source>
        <dbReference type="Pfam" id="PF00324"/>
    </source>
</evidence>
<dbReference type="InterPro" id="IPR050367">
    <property type="entry name" value="APC_superfamily"/>
</dbReference>
<reference evidence="9" key="1">
    <citation type="journal article" date="2019" name="Int. J. Syst. Evol. Microbiol.">
        <title>The Global Catalogue of Microorganisms (GCM) 10K type strain sequencing project: providing services to taxonomists for standard genome sequencing and annotation.</title>
        <authorList>
            <consortium name="The Broad Institute Genomics Platform"/>
            <consortium name="The Broad Institute Genome Sequencing Center for Infectious Disease"/>
            <person name="Wu L."/>
            <person name="Ma J."/>
        </authorList>
    </citation>
    <scope>NUCLEOTIDE SEQUENCE [LARGE SCALE GENOMIC DNA]</scope>
    <source>
        <strain evidence="9">CGMCC 4.7682</strain>
    </source>
</reference>
<comment type="caution">
    <text evidence="8">The sequence shown here is derived from an EMBL/GenBank/DDBJ whole genome shotgun (WGS) entry which is preliminary data.</text>
</comment>
<feature type="transmembrane region" description="Helical" evidence="6">
    <location>
        <begin position="340"/>
        <end position="358"/>
    </location>
</feature>
<comment type="subcellular location">
    <subcellularLocation>
        <location evidence="1">Membrane</location>
        <topology evidence="1">Multi-pass membrane protein</topology>
    </subcellularLocation>
</comment>
<evidence type="ECO:0000256" key="6">
    <source>
        <dbReference type="SAM" id="Phobius"/>
    </source>
</evidence>
<evidence type="ECO:0000313" key="9">
    <source>
        <dbReference type="Proteomes" id="UP001595764"/>
    </source>
</evidence>
<gene>
    <name evidence="8" type="ORF">ACFORO_41520</name>
</gene>
<feature type="transmembrane region" description="Helical" evidence="6">
    <location>
        <begin position="94"/>
        <end position="111"/>
    </location>
</feature>
<accession>A0ABV7QWT8</accession>
<feature type="transmembrane region" description="Helical" evidence="6">
    <location>
        <begin position="288"/>
        <end position="308"/>
    </location>
</feature>
<keyword evidence="9" id="KW-1185">Reference proteome</keyword>
<feature type="transmembrane region" description="Helical" evidence="6">
    <location>
        <begin position="192"/>
        <end position="213"/>
    </location>
</feature>
<feature type="transmembrane region" description="Helical" evidence="6">
    <location>
        <begin position="157"/>
        <end position="180"/>
    </location>
</feature>
<proteinExistence type="predicted"/>
<dbReference type="EMBL" id="JBHRWI010000069">
    <property type="protein sequence ID" value="MFC3516703.1"/>
    <property type="molecule type" value="Genomic_DNA"/>
</dbReference>
<protein>
    <submittedName>
        <fullName evidence="8">APC family permease</fullName>
    </submittedName>
</protein>
<feature type="transmembrane region" description="Helical" evidence="6">
    <location>
        <begin position="434"/>
        <end position="455"/>
    </location>
</feature>
<dbReference type="PANTHER" id="PTHR42770">
    <property type="entry name" value="AMINO ACID TRANSPORTER-RELATED"/>
    <property type="match status" value="1"/>
</dbReference>
<dbReference type="Pfam" id="PF00324">
    <property type="entry name" value="AA_permease"/>
    <property type="match status" value="1"/>
</dbReference>
<evidence type="ECO:0000256" key="2">
    <source>
        <dbReference type="ARBA" id="ARBA00022692"/>
    </source>
</evidence>
<feature type="transmembrane region" description="Helical" evidence="6">
    <location>
        <begin position="364"/>
        <end position="391"/>
    </location>
</feature>
<dbReference type="InterPro" id="IPR004841">
    <property type="entry name" value="AA-permease/SLC12A_dom"/>
</dbReference>
<evidence type="ECO:0000256" key="3">
    <source>
        <dbReference type="ARBA" id="ARBA00022989"/>
    </source>
</evidence>
<feature type="region of interest" description="Disordered" evidence="5">
    <location>
        <begin position="463"/>
        <end position="496"/>
    </location>
</feature>
<dbReference type="Proteomes" id="UP001595764">
    <property type="component" value="Unassembled WGS sequence"/>
</dbReference>
<dbReference type="PIRSF" id="PIRSF006060">
    <property type="entry name" value="AA_transporter"/>
    <property type="match status" value="1"/>
</dbReference>
<keyword evidence="4 6" id="KW-0472">Membrane</keyword>
<evidence type="ECO:0000256" key="4">
    <source>
        <dbReference type="ARBA" id="ARBA00023136"/>
    </source>
</evidence>
<feature type="transmembrane region" description="Helical" evidence="6">
    <location>
        <begin position="233"/>
        <end position="252"/>
    </location>
</feature>
<evidence type="ECO:0000256" key="5">
    <source>
        <dbReference type="SAM" id="MobiDB-lite"/>
    </source>
</evidence>
<keyword evidence="3 6" id="KW-1133">Transmembrane helix</keyword>
<name>A0ABV7QWT8_9PSEU</name>
<feature type="transmembrane region" description="Helical" evidence="6">
    <location>
        <begin position="131"/>
        <end position="150"/>
    </location>
</feature>
<keyword evidence="2 6" id="KW-0812">Transmembrane</keyword>
<organism evidence="8 9">
    <name type="scientific">Amycolatopsis halotolerans</name>
    <dbReference type="NCBI Taxonomy" id="330083"/>
    <lineage>
        <taxon>Bacteria</taxon>
        <taxon>Bacillati</taxon>
        <taxon>Actinomycetota</taxon>
        <taxon>Actinomycetes</taxon>
        <taxon>Pseudonocardiales</taxon>
        <taxon>Pseudonocardiaceae</taxon>
        <taxon>Amycolatopsis</taxon>
    </lineage>
</organism>
<evidence type="ECO:0000313" key="8">
    <source>
        <dbReference type="EMBL" id="MFC3516703.1"/>
    </source>
</evidence>
<feature type="domain" description="Amino acid permease/ SLC12A" evidence="7">
    <location>
        <begin position="19"/>
        <end position="463"/>
    </location>
</feature>
<feature type="transmembrane region" description="Helical" evidence="6">
    <location>
        <begin position="403"/>
        <end position="422"/>
    </location>
</feature>
<dbReference type="PANTHER" id="PTHR42770:SF16">
    <property type="entry name" value="AMINO ACID PERMEASE"/>
    <property type="match status" value="1"/>
</dbReference>